<name>A0A0M6WGV2_9FIRM</name>
<organism evidence="2 3">
    <name type="scientific">Roseburia faecis</name>
    <dbReference type="NCBI Taxonomy" id="301302"/>
    <lineage>
        <taxon>Bacteria</taxon>
        <taxon>Bacillati</taxon>
        <taxon>Bacillota</taxon>
        <taxon>Clostridia</taxon>
        <taxon>Lachnospirales</taxon>
        <taxon>Lachnospiraceae</taxon>
        <taxon>Roseburia</taxon>
    </lineage>
</organism>
<gene>
    <name evidence="2" type="ORF">M72_24661</name>
</gene>
<accession>A0A0M6WGV2</accession>
<sequence>MVYLSNEETKQQLLLMLKETIDFLDANDIRYSITSGTMLGAVRHQGFIPWDDDIDIGILRPDYDRMVEILKEKKQIGQLEAIGFELGNSLFPFVKIVNPDIYVKEEGTRDTQRLWIDIFPFDGMGKSVFRIKLLNTTVRPILKKLLWFANSQYYTSHPRNCRHIIWNYFWYGISKLCSPEFFIRLLIRNCSRIKVSDSIYVEDSTWGTKAVPKEVFDEMREYRFETMTVKGFKDYDTYLRCIYGDYMTLPPEEKRVNHGIKPWRVNDYEK</sequence>
<keyword evidence="3" id="KW-1185">Reference proteome</keyword>
<dbReference type="RefSeq" id="WP_055067416.1">
    <property type="nucleotide sequence ID" value="NZ_CP173697.1"/>
</dbReference>
<dbReference type="OrthoDB" id="9786100at2"/>
<dbReference type="PANTHER" id="PTHR43404">
    <property type="entry name" value="LIPOPOLYSACCHARIDE CHOLINEPHOSPHOTRANSFERASE LICD"/>
    <property type="match status" value="1"/>
</dbReference>
<evidence type="ECO:0000313" key="2">
    <source>
        <dbReference type="EMBL" id="CRL35797.1"/>
    </source>
</evidence>
<proteinExistence type="predicted"/>
<dbReference type="PANTHER" id="PTHR43404:SF2">
    <property type="entry name" value="LIPOPOLYSACCHARIDE CHOLINEPHOSPHOTRANSFERASE LICD"/>
    <property type="match status" value="1"/>
</dbReference>
<protein>
    <submittedName>
        <fullName evidence="2">Lipopolysaccharide biosynthesis protein LicD</fullName>
    </submittedName>
</protein>
<dbReference type="EMBL" id="CVRR01000010">
    <property type="protein sequence ID" value="CRL35797.1"/>
    <property type="molecule type" value="Genomic_DNA"/>
</dbReference>
<dbReference type="Pfam" id="PF04991">
    <property type="entry name" value="LicD"/>
    <property type="match status" value="1"/>
</dbReference>
<reference evidence="3" key="1">
    <citation type="submission" date="2015-05" db="EMBL/GenBank/DDBJ databases">
        <authorList>
            <consortium name="Pathogen Informatics"/>
        </authorList>
    </citation>
    <scope>NUCLEOTIDE SEQUENCE [LARGE SCALE GENOMIC DNA]</scope>
    <source>
        <strain evidence="3">M72</strain>
    </source>
</reference>
<dbReference type="InterPro" id="IPR007074">
    <property type="entry name" value="LicD/FKTN/FKRP_NTP_transf"/>
</dbReference>
<dbReference type="GO" id="GO:0009100">
    <property type="term" value="P:glycoprotein metabolic process"/>
    <property type="evidence" value="ECO:0007669"/>
    <property type="project" value="UniProtKB-ARBA"/>
</dbReference>
<evidence type="ECO:0000313" key="3">
    <source>
        <dbReference type="Proteomes" id="UP000049979"/>
    </source>
</evidence>
<evidence type="ECO:0000259" key="1">
    <source>
        <dbReference type="Pfam" id="PF04991"/>
    </source>
</evidence>
<dbReference type="InterPro" id="IPR052942">
    <property type="entry name" value="LPS_cholinephosphotransferase"/>
</dbReference>
<dbReference type="AlphaFoldDB" id="A0A0M6WGV2"/>
<feature type="domain" description="LicD/FKTN/FKRP nucleotidyltransferase" evidence="1">
    <location>
        <begin position="26"/>
        <end position="244"/>
    </location>
</feature>
<dbReference type="Proteomes" id="UP000049979">
    <property type="component" value="Unassembled WGS sequence"/>
</dbReference>